<proteinExistence type="predicted"/>
<keyword evidence="3" id="KW-1185">Reference proteome</keyword>
<evidence type="ECO:0000256" key="1">
    <source>
        <dbReference type="SAM" id="Phobius"/>
    </source>
</evidence>
<feature type="transmembrane region" description="Helical" evidence="1">
    <location>
        <begin position="35"/>
        <end position="54"/>
    </location>
</feature>
<dbReference type="RefSeq" id="WP_344903975.1">
    <property type="nucleotide sequence ID" value="NZ_BAAAYO010000001.1"/>
</dbReference>
<keyword evidence="1" id="KW-0812">Transmembrane</keyword>
<gene>
    <name evidence="2" type="ORF">ACFFNY_13275</name>
</gene>
<name>A0ABV5VWC0_9BACL</name>
<evidence type="ECO:0000313" key="2">
    <source>
        <dbReference type="EMBL" id="MFB9752531.1"/>
    </source>
</evidence>
<feature type="transmembrane region" description="Helical" evidence="1">
    <location>
        <begin position="91"/>
        <end position="108"/>
    </location>
</feature>
<comment type="caution">
    <text evidence="2">The sequence shown here is derived from an EMBL/GenBank/DDBJ whole genome shotgun (WGS) entry which is preliminary data.</text>
</comment>
<sequence length="284" mass="32246">MRRFQSSTVSDGAFLLLFIACFVSIVFTAADPNLYVQNIIFLNLAFLIAVITYFTNVTTGLILNILFVFGYGTFTLYQTVVAGSLVGTQNYFWLIMTPVFTIATWLFTMASKQLQIENEDLKKINSSLATMDESTSLKNSLSFQSDATVFMALSVRYNIPLTLLVLSVKYWDEIRRMVSEEKLMEAVHDLSQIGQTSIRTNDSLYLLNRDNPTWGMLLFTDREGANFVIDRLKSRVDLLNSTEYAQKYKVELVLKIGAVEYNKEITPTPVAFIAQAKKQLEFDV</sequence>
<dbReference type="EMBL" id="JBHMAG010000010">
    <property type="protein sequence ID" value="MFB9752531.1"/>
    <property type="molecule type" value="Genomic_DNA"/>
</dbReference>
<protein>
    <submittedName>
        <fullName evidence="2">GGDEF domain-containing protein</fullName>
    </submittedName>
</protein>
<reference evidence="2 3" key="1">
    <citation type="submission" date="2024-09" db="EMBL/GenBank/DDBJ databases">
        <authorList>
            <person name="Sun Q."/>
            <person name="Mori K."/>
        </authorList>
    </citation>
    <scope>NUCLEOTIDE SEQUENCE [LARGE SCALE GENOMIC DNA]</scope>
    <source>
        <strain evidence="2 3">JCM 12520</strain>
    </source>
</reference>
<feature type="transmembrane region" description="Helical" evidence="1">
    <location>
        <begin position="61"/>
        <end position="85"/>
    </location>
</feature>
<feature type="transmembrane region" description="Helical" evidence="1">
    <location>
        <begin position="12"/>
        <end position="29"/>
    </location>
</feature>
<keyword evidence="1" id="KW-1133">Transmembrane helix</keyword>
<dbReference type="Gene3D" id="3.30.70.270">
    <property type="match status" value="1"/>
</dbReference>
<keyword evidence="1" id="KW-0472">Membrane</keyword>
<dbReference type="Proteomes" id="UP001589619">
    <property type="component" value="Unassembled WGS sequence"/>
</dbReference>
<organism evidence="2 3">
    <name type="scientific">Paenibacillus hodogayensis</name>
    <dbReference type="NCBI Taxonomy" id="279208"/>
    <lineage>
        <taxon>Bacteria</taxon>
        <taxon>Bacillati</taxon>
        <taxon>Bacillota</taxon>
        <taxon>Bacilli</taxon>
        <taxon>Bacillales</taxon>
        <taxon>Paenibacillaceae</taxon>
        <taxon>Paenibacillus</taxon>
    </lineage>
</organism>
<accession>A0ABV5VWC0</accession>
<evidence type="ECO:0000313" key="3">
    <source>
        <dbReference type="Proteomes" id="UP001589619"/>
    </source>
</evidence>
<dbReference type="InterPro" id="IPR043128">
    <property type="entry name" value="Rev_trsase/Diguanyl_cyclase"/>
</dbReference>